<evidence type="ECO:0000313" key="7">
    <source>
        <dbReference type="EMBL" id="MDM1696687.1"/>
    </source>
</evidence>
<dbReference type="AlphaFoldDB" id="A0AAW7DW99"/>
<dbReference type="Proteomes" id="UP001173465">
    <property type="component" value="Unassembled WGS sequence"/>
</dbReference>
<proteinExistence type="predicted"/>
<evidence type="ECO:0000256" key="5">
    <source>
        <dbReference type="ARBA" id="ARBA00023136"/>
    </source>
</evidence>
<evidence type="ECO:0000313" key="8">
    <source>
        <dbReference type="Proteomes" id="UP001173465"/>
    </source>
</evidence>
<evidence type="ECO:0000256" key="2">
    <source>
        <dbReference type="ARBA" id="ARBA00022475"/>
    </source>
</evidence>
<evidence type="ECO:0000256" key="6">
    <source>
        <dbReference type="SAM" id="Phobius"/>
    </source>
</evidence>
<evidence type="ECO:0000256" key="1">
    <source>
        <dbReference type="ARBA" id="ARBA00004651"/>
    </source>
</evidence>
<name>A0AAW7DW99_9GAMM</name>
<evidence type="ECO:0000256" key="4">
    <source>
        <dbReference type="ARBA" id="ARBA00022989"/>
    </source>
</evidence>
<feature type="transmembrane region" description="Helical" evidence="6">
    <location>
        <begin position="78"/>
        <end position="99"/>
    </location>
</feature>
<keyword evidence="4 6" id="KW-1133">Transmembrane helix</keyword>
<keyword evidence="5 6" id="KW-0472">Membrane</keyword>
<keyword evidence="2" id="KW-1003">Cell membrane</keyword>
<reference evidence="7" key="1">
    <citation type="submission" date="2020-06" db="EMBL/GenBank/DDBJ databases">
        <authorList>
            <person name="Dong N."/>
        </authorList>
    </citation>
    <scope>NUCLEOTIDE SEQUENCE</scope>
    <source>
        <strain evidence="7">DF46-2-2</strain>
    </source>
</reference>
<feature type="transmembrane region" description="Helical" evidence="6">
    <location>
        <begin position="12"/>
        <end position="34"/>
    </location>
</feature>
<dbReference type="Pfam" id="PF03899">
    <property type="entry name" value="ATP-synt_I"/>
    <property type="match status" value="1"/>
</dbReference>
<feature type="transmembrane region" description="Helical" evidence="6">
    <location>
        <begin position="105"/>
        <end position="126"/>
    </location>
</feature>
<dbReference type="InterPro" id="IPR005598">
    <property type="entry name" value="ATP_synth_I"/>
</dbReference>
<dbReference type="GO" id="GO:0005886">
    <property type="term" value="C:plasma membrane"/>
    <property type="evidence" value="ECO:0007669"/>
    <property type="project" value="UniProtKB-SubCell"/>
</dbReference>
<evidence type="ECO:0000256" key="3">
    <source>
        <dbReference type="ARBA" id="ARBA00022692"/>
    </source>
</evidence>
<comment type="caution">
    <text evidence="7">The sequence shown here is derived from an EMBL/GenBank/DDBJ whole genome shotgun (WGS) entry which is preliminary data.</text>
</comment>
<dbReference type="RefSeq" id="WP_286593981.1">
    <property type="nucleotide sequence ID" value="NZ_JACANB010000005.1"/>
</dbReference>
<keyword evidence="3 6" id="KW-0812">Transmembrane</keyword>
<sequence>MRQNQSTPFRKQVFLRALLIQVLACCILGAILWGVIDFKAAYSALLGGLAAVIPNAYFTYKAFRYFGARSVNAVIQSFWAGEAGKMVLTAVLFAVLFIGVKPLNIGMVFVGYILVQVTSASVLLLTKSFLKR</sequence>
<dbReference type="EMBL" id="JACANB010000005">
    <property type="protein sequence ID" value="MDM1696687.1"/>
    <property type="molecule type" value="Genomic_DNA"/>
</dbReference>
<reference evidence="7" key="2">
    <citation type="journal article" date="2022" name="Sci. Total Environ.">
        <title>Prevalence, transmission, and molecular epidemiology of tet(X)-positive bacteria among humans, animals, and environmental niches in China: An epidemiological, and genomic-based study.</title>
        <authorList>
            <person name="Dong N."/>
            <person name="Zeng Y."/>
            <person name="Cai C."/>
            <person name="Sun C."/>
            <person name="Lu J."/>
            <person name="Liu C."/>
            <person name="Zhou H."/>
            <person name="Sun Q."/>
            <person name="Shu L."/>
            <person name="Wang H."/>
            <person name="Wang Y."/>
            <person name="Wang S."/>
            <person name="Wu C."/>
            <person name="Chan E.W."/>
            <person name="Chen G."/>
            <person name="Shen Z."/>
            <person name="Chen S."/>
            <person name="Zhang R."/>
        </authorList>
    </citation>
    <scope>NUCLEOTIDE SEQUENCE</scope>
    <source>
        <strain evidence="7">DF46-2-2</strain>
    </source>
</reference>
<gene>
    <name evidence="7" type="ORF">HX099_08460</name>
</gene>
<accession>A0AAW7DW99</accession>
<comment type="subcellular location">
    <subcellularLocation>
        <location evidence="1">Cell membrane</location>
        <topology evidence="1">Multi-pass membrane protein</topology>
    </subcellularLocation>
</comment>
<feature type="transmembrane region" description="Helical" evidence="6">
    <location>
        <begin position="40"/>
        <end position="58"/>
    </location>
</feature>
<organism evidence="7 8">
    <name type="scientific">Thiopseudomonas alkaliphila</name>
    <dbReference type="NCBI Taxonomy" id="1697053"/>
    <lineage>
        <taxon>Bacteria</taxon>
        <taxon>Pseudomonadati</taxon>
        <taxon>Pseudomonadota</taxon>
        <taxon>Gammaproteobacteria</taxon>
        <taxon>Pseudomonadales</taxon>
        <taxon>Pseudomonadaceae</taxon>
        <taxon>Thiopseudomonas</taxon>
    </lineage>
</organism>
<protein>
    <submittedName>
        <fullName evidence="7">ATP synthase subunit I</fullName>
    </submittedName>
</protein>